<comment type="caution">
    <text evidence="2">The sequence shown here is derived from an EMBL/GenBank/DDBJ whole genome shotgun (WGS) entry which is preliminary data.</text>
</comment>
<dbReference type="Gene3D" id="3.10.450.50">
    <property type="match status" value="1"/>
</dbReference>
<dbReference type="InterPro" id="IPR032710">
    <property type="entry name" value="NTF2-like_dom_sf"/>
</dbReference>
<accession>A0AAP5LNP0</accession>
<organism evidence="2 3">
    <name type="scientific">Paenibacillus amylolyticus</name>
    <dbReference type="NCBI Taxonomy" id="1451"/>
    <lineage>
        <taxon>Bacteria</taxon>
        <taxon>Bacillati</taxon>
        <taxon>Bacillota</taxon>
        <taxon>Bacilli</taxon>
        <taxon>Bacillales</taxon>
        <taxon>Paenibacillaceae</taxon>
        <taxon>Paenibacillus</taxon>
    </lineage>
</organism>
<dbReference type="Pfam" id="PF12680">
    <property type="entry name" value="SnoaL_2"/>
    <property type="match status" value="1"/>
</dbReference>
<dbReference type="InterPro" id="IPR037401">
    <property type="entry name" value="SnoaL-like"/>
</dbReference>
<evidence type="ECO:0000313" key="2">
    <source>
        <dbReference type="EMBL" id="MDR6723633.1"/>
    </source>
</evidence>
<dbReference type="Proteomes" id="UP001254832">
    <property type="component" value="Unassembled WGS sequence"/>
</dbReference>
<dbReference type="AlphaFoldDB" id="A0AAP5LNP0"/>
<name>A0AAP5LNP0_PAEAM</name>
<evidence type="ECO:0000313" key="3">
    <source>
        <dbReference type="Proteomes" id="UP001254832"/>
    </source>
</evidence>
<evidence type="ECO:0000259" key="1">
    <source>
        <dbReference type="Pfam" id="PF12680"/>
    </source>
</evidence>
<dbReference type="SUPFAM" id="SSF54427">
    <property type="entry name" value="NTF2-like"/>
    <property type="match status" value="1"/>
</dbReference>
<sequence>MDRETAVEVINQYFRSWVEKDFNLFVGSIHEEAIVRECTGEVIQGRDELNRWFKQWNGSDNEVMYWDIHNIGFDYEQMTAFVEWKFKCKYKGTTYEWDGTSIVYFENSLIIELNEYEMKKDKSYPYKQDSVAI</sequence>
<proteinExistence type="predicted"/>
<feature type="domain" description="SnoaL-like" evidence="1">
    <location>
        <begin position="11"/>
        <end position="112"/>
    </location>
</feature>
<reference evidence="2" key="1">
    <citation type="submission" date="2023-07" db="EMBL/GenBank/DDBJ databases">
        <title>Sorghum-associated microbial communities from plants grown in Nebraska, USA.</title>
        <authorList>
            <person name="Schachtman D."/>
        </authorList>
    </citation>
    <scope>NUCLEOTIDE SEQUENCE</scope>
    <source>
        <strain evidence="2">BE80</strain>
    </source>
</reference>
<dbReference type="RefSeq" id="WP_310139030.1">
    <property type="nucleotide sequence ID" value="NZ_JAVDTR010000005.1"/>
</dbReference>
<protein>
    <recommendedName>
        <fullName evidence="1">SnoaL-like domain-containing protein</fullName>
    </recommendedName>
</protein>
<gene>
    <name evidence="2" type="ORF">J2W91_002095</name>
</gene>
<dbReference type="EMBL" id="JAVDTR010000005">
    <property type="protein sequence ID" value="MDR6723633.1"/>
    <property type="molecule type" value="Genomic_DNA"/>
</dbReference>